<evidence type="ECO:0000256" key="7">
    <source>
        <dbReference type="ARBA" id="ARBA00032345"/>
    </source>
</evidence>
<evidence type="ECO:0000256" key="5">
    <source>
        <dbReference type="ARBA" id="ARBA00022741"/>
    </source>
</evidence>
<keyword evidence="6" id="KW-0342">GTP-binding</keyword>
<dbReference type="GO" id="GO:0005525">
    <property type="term" value="F:GTP binding"/>
    <property type="evidence" value="ECO:0007669"/>
    <property type="project" value="UniProtKB-KW"/>
</dbReference>
<gene>
    <name evidence="9" type="ORF">UFOPK2766_01988</name>
    <name evidence="10" type="ORF">UFOPK3519_01260</name>
</gene>
<dbReference type="InterPro" id="IPR006073">
    <property type="entry name" value="GTP-bd"/>
</dbReference>
<dbReference type="GO" id="GO:0042254">
    <property type="term" value="P:ribosome biogenesis"/>
    <property type="evidence" value="ECO:0007669"/>
    <property type="project" value="UniProtKB-KW"/>
</dbReference>
<sequence length="439" mass="48358">MTSTDRLPLVAIVGRPNVGKSTLMNRILGRRIAIVEEKSGVTRDRKEVEAEWLGYEFRLVDTGGWMAGGNSLDKKVSLQSEQAIKEADVILFVVDAAIGVTEEDANVGELLRQVTAPVLLIANKVDDQRHEAQVWELMSLGLGDPIAISALHGRGTGDMLDQIISFLPEPAPTEEEIAAENDDGITSIALVGRPNVGKSTLFNRLIGEDRAVVHDMPGTTRDSVDTVVETEVGPLRFIDTAGMRRKSRIDDGTEYFSMVRALKSVDKANVALLVIDATEGITHQDQRLAERVDGAGCPIIVVLNKWELLDEAARQDVLYQMGQKMHFLGDAAVLRVSALNGRGVHRLLPALGEAISQYETRIPTRKVNDLIRRAQQAQPAPHGGRILYATQGATDPPTFTLFTNKTVPASYLRYIERQIREEFHLPATPIKLRVRRRGD</sequence>
<dbReference type="CDD" id="cd01895">
    <property type="entry name" value="EngA2"/>
    <property type="match status" value="1"/>
</dbReference>
<dbReference type="Pfam" id="PF14714">
    <property type="entry name" value="KH_dom-like"/>
    <property type="match status" value="1"/>
</dbReference>
<dbReference type="Gene3D" id="3.30.300.20">
    <property type="match status" value="1"/>
</dbReference>
<dbReference type="SUPFAM" id="SSF52540">
    <property type="entry name" value="P-loop containing nucleoside triphosphate hydrolases"/>
    <property type="match status" value="2"/>
</dbReference>
<keyword evidence="3" id="KW-0690">Ribosome biogenesis</keyword>
<dbReference type="GO" id="GO:0043022">
    <property type="term" value="F:ribosome binding"/>
    <property type="evidence" value="ECO:0007669"/>
    <property type="project" value="TreeGrafter"/>
</dbReference>
<dbReference type="InterPro" id="IPR027417">
    <property type="entry name" value="P-loop_NTPase"/>
</dbReference>
<dbReference type="EMBL" id="CAEZYU010000120">
    <property type="protein sequence ID" value="CAB4757148.1"/>
    <property type="molecule type" value="Genomic_DNA"/>
</dbReference>
<evidence type="ECO:0000259" key="8">
    <source>
        <dbReference type="PROSITE" id="PS51712"/>
    </source>
</evidence>
<dbReference type="InterPro" id="IPR031166">
    <property type="entry name" value="G_ENGA"/>
</dbReference>
<dbReference type="InterPro" id="IPR032859">
    <property type="entry name" value="KH_dom-like"/>
</dbReference>
<keyword evidence="4" id="KW-0677">Repeat</keyword>
<evidence type="ECO:0000256" key="6">
    <source>
        <dbReference type="ARBA" id="ARBA00023134"/>
    </source>
</evidence>
<dbReference type="FunFam" id="3.40.50.300:FF:000040">
    <property type="entry name" value="GTPase Der"/>
    <property type="match status" value="1"/>
</dbReference>
<dbReference type="InterPro" id="IPR005225">
    <property type="entry name" value="Small_GTP-bd"/>
</dbReference>
<dbReference type="PANTHER" id="PTHR43834:SF6">
    <property type="entry name" value="GTPASE DER"/>
    <property type="match status" value="1"/>
</dbReference>
<evidence type="ECO:0000313" key="9">
    <source>
        <dbReference type="EMBL" id="CAB4757148.1"/>
    </source>
</evidence>
<dbReference type="Pfam" id="PF01926">
    <property type="entry name" value="MMR_HSR1"/>
    <property type="match status" value="2"/>
</dbReference>
<dbReference type="FunFam" id="3.40.50.300:FF:000057">
    <property type="entry name" value="GTPase Der"/>
    <property type="match status" value="1"/>
</dbReference>
<accession>A0A6J6UDI0</accession>
<proteinExistence type="inferred from homology"/>
<dbReference type="InterPro" id="IPR016484">
    <property type="entry name" value="GTPase_Der"/>
</dbReference>
<evidence type="ECO:0000256" key="4">
    <source>
        <dbReference type="ARBA" id="ARBA00022737"/>
    </source>
</evidence>
<keyword evidence="5" id="KW-0547">Nucleotide-binding</keyword>
<dbReference type="AlphaFoldDB" id="A0A6J6UDI0"/>
<dbReference type="PRINTS" id="PR00326">
    <property type="entry name" value="GTP1OBG"/>
</dbReference>
<organism evidence="9">
    <name type="scientific">freshwater metagenome</name>
    <dbReference type="NCBI Taxonomy" id="449393"/>
    <lineage>
        <taxon>unclassified sequences</taxon>
        <taxon>metagenomes</taxon>
        <taxon>ecological metagenomes</taxon>
    </lineage>
</organism>
<dbReference type="InterPro" id="IPR015946">
    <property type="entry name" value="KH_dom-like_a/b"/>
</dbReference>
<dbReference type="CDD" id="cd01894">
    <property type="entry name" value="EngA1"/>
    <property type="match status" value="1"/>
</dbReference>
<dbReference type="NCBIfam" id="TIGR03594">
    <property type="entry name" value="GTPase_EngA"/>
    <property type="match status" value="1"/>
</dbReference>
<dbReference type="EMBL" id="CAFBMG010000107">
    <property type="protein sequence ID" value="CAB4908551.1"/>
    <property type="molecule type" value="Genomic_DNA"/>
</dbReference>
<evidence type="ECO:0000256" key="2">
    <source>
        <dbReference type="ARBA" id="ARBA00020953"/>
    </source>
</evidence>
<dbReference type="HAMAP" id="MF_00195">
    <property type="entry name" value="GTPase_Der"/>
    <property type="match status" value="1"/>
</dbReference>
<evidence type="ECO:0000313" key="10">
    <source>
        <dbReference type="EMBL" id="CAB4908551.1"/>
    </source>
</evidence>
<dbReference type="NCBIfam" id="TIGR00231">
    <property type="entry name" value="small_GTP"/>
    <property type="match status" value="2"/>
</dbReference>
<name>A0A6J6UDI0_9ZZZZ</name>
<protein>
    <recommendedName>
        <fullName evidence="2">GTPase Der</fullName>
    </recommendedName>
    <alternativeName>
        <fullName evidence="7">GTP-binding protein EngA</fullName>
    </alternativeName>
</protein>
<evidence type="ECO:0000256" key="1">
    <source>
        <dbReference type="ARBA" id="ARBA00008279"/>
    </source>
</evidence>
<dbReference type="PANTHER" id="PTHR43834">
    <property type="entry name" value="GTPASE DER"/>
    <property type="match status" value="1"/>
</dbReference>
<comment type="similarity">
    <text evidence="1">Belongs to the TRAFAC class TrmE-Era-EngA-EngB-Septin-like GTPase superfamily. EngA (Der) GTPase family.</text>
</comment>
<dbReference type="PIRSF" id="PIRSF006485">
    <property type="entry name" value="GTP-binding_EngA"/>
    <property type="match status" value="1"/>
</dbReference>
<feature type="domain" description="EngA-type G" evidence="8">
    <location>
        <begin position="186"/>
        <end position="359"/>
    </location>
</feature>
<evidence type="ECO:0000256" key="3">
    <source>
        <dbReference type="ARBA" id="ARBA00022517"/>
    </source>
</evidence>
<reference evidence="9" key="1">
    <citation type="submission" date="2020-05" db="EMBL/GenBank/DDBJ databases">
        <authorList>
            <person name="Chiriac C."/>
            <person name="Salcher M."/>
            <person name="Ghai R."/>
            <person name="Kavagutti S V."/>
        </authorList>
    </citation>
    <scope>NUCLEOTIDE SEQUENCE</scope>
</reference>
<dbReference type="Gene3D" id="3.40.50.300">
    <property type="entry name" value="P-loop containing nucleotide triphosphate hydrolases"/>
    <property type="match status" value="2"/>
</dbReference>
<feature type="domain" description="EngA-type G" evidence="8">
    <location>
        <begin position="8"/>
        <end position="171"/>
    </location>
</feature>
<dbReference type="PROSITE" id="PS51712">
    <property type="entry name" value="G_ENGA"/>
    <property type="match status" value="2"/>
</dbReference>